<gene>
    <name evidence="1" type="ORF">RV045_12170</name>
</gene>
<protein>
    <submittedName>
        <fullName evidence="1">Hemagglutinin repeat-containing protein</fullName>
    </submittedName>
</protein>
<proteinExistence type="predicted"/>
<dbReference type="Proteomes" id="UP001364695">
    <property type="component" value="Unassembled WGS sequence"/>
</dbReference>
<keyword evidence="2" id="KW-1185">Reference proteome</keyword>
<comment type="caution">
    <text evidence="1">The sequence shown here is derived from an EMBL/GenBank/DDBJ whole genome shotgun (WGS) entry which is preliminary data.</text>
</comment>
<evidence type="ECO:0000313" key="1">
    <source>
        <dbReference type="EMBL" id="MEJ7139177.1"/>
    </source>
</evidence>
<reference evidence="1" key="1">
    <citation type="submission" date="2023-10" db="EMBL/GenBank/DDBJ databases">
        <title>Amphibacter perezi, gen. nov., sp. nov. a novel taxa of the family Comamonadaceae, class Betaproteobacteria isolated from the skin microbiota of Pelophylax perezi from different populations.</title>
        <authorList>
            <person name="Costa S."/>
            <person name="Proenca D.N."/>
            <person name="Lopes I."/>
            <person name="Morais P.V."/>
        </authorList>
    </citation>
    <scope>NUCLEOTIDE SEQUENCE</scope>
    <source>
        <strain evidence="1">SL12-8</strain>
    </source>
</reference>
<evidence type="ECO:0000313" key="2">
    <source>
        <dbReference type="Proteomes" id="UP001364695"/>
    </source>
</evidence>
<organism evidence="1 2">
    <name type="scientific">Amphibiibacter pelophylacis</name>
    <dbReference type="NCBI Taxonomy" id="1799477"/>
    <lineage>
        <taxon>Bacteria</taxon>
        <taxon>Pseudomonadati</taxon>
        <taxon>Pseudomonadota</taxon>
        <taxon>Betaproteobacteria</taxon>
        <taxon>Burkholderiales</taxon>
        <taxon>Sphaerotilaceae</taxon>
        <taxon>Amphibiibacter</taxon>
    </lineage>
</organism>
<accession>A0ACC6P4R6</accession>
<sequence>MSSITIGDTAAGSVIGSTGGNVSIQAGQTYTQTGSDVLAPQGDIGIQAKKVDITEAREKRSDSSEQKFSQSGITVALSVPVIEAVQGVAQMASAVQDTRSARMQAMGTAMAAVKASDALEAAKATAQSLQDGKVPDGVSLSVSLGSSQSRSSSTSSTESGRGSTLAAGGNIAIQATGAGQGSDLTVRGSSVQSGGDIALKADNRVRVLGSQDETQQGGSDSSGSAAIGLSVGLSGQSAGLSLTLAASRALGHRNGSATTQQDSTVAAGKTLTIDSGGDTDILGGTASGETVRARVGGDLNLASLQDTAQFKEDSKNAGFNASIPIPGMSTGTASASLSAGKTALRSDYASTQTTSGIKSGDGGFDVQVKGKTTLDGAVIASSDKAVQEGRNRFRSEGGLELQDITNSAKYSADSVSVGVGISGAASDSKSGPALNSAGIGSDSGSAGSVTKAGISGIAGDTSVRSGDVGSGIKPIFDADKVRKEIEAQVTITKDFGAKADQAIQIYVKGQRQELLDKVKNSSTPDQKASAEKEIKDLDMQERALNILAGALTGTAGASVTKEALGAAADKMRALMIEDSRKFAGVVDAAGNILSNVSGTSEGVKGDGVKLGGTRVDLDLLCGSNNERCVKNIDGSLKLDPQGRVQFEDKVSGLSLNEFLNTDQGKKLSGLTGGIQGAKGTLFGVPYAAGSWQDKLIEAFAGTHDFVGGRLSGLYDDQGNAARGRSDITKIAQDRWSEIALVPSAPFAAAQALPADVWKIIGIFFKNVK</sequence>
<name>A0ACC6P4R6_9BURK</name>
<dbReference type="EMBL" id="JAWDIE010000021">
    <property type="protein sequence ID" value="MEJ7139177.1"/>
    <property type="molecule type" value="Genomic_DNA"/>
</dbReference>